<dbReference type="RefSeq" id="WP_166235953.1">
    <property type="nucleotide sequence ID" value="NZ_JAAJBV010000002.1"/>
</dbReference>
<organism evidence="3 4">
    <name type="scientific">Flavobacterium celericrescens</name>
    <dbReference type="NCBI Taxonomy" id="2709780"/>
    <lineage>
        <taxon>Bacteria</taxon>
        <taxon>Pseudomonadati</taxon>
        <taxon>Bacteroidota</taxon>
        <taxon>Flavobacteriia</taxon>
        <taxon>Flavobacteriales</taxon>
        <taxon>Flavobacteriaceae</taxon>
        <taxon>Flavobacterium</taxon>
    </lineage>
</organism>
<proteinExistence type="predicted"/>
<dbReference type="SUPFAM" id="SSF48452">
    <property type="entry name" value="TPR-like"/>
    <property type="match status" value="1"/>
</dbReference>
<comment type="caution">
    <text evidence="3">The sequence shown here is derived from an EMBL/GenBank/DDBJ whole genome shotgun (WGS) entry which is preliminary data.</text>
</comment>
<protein>
    <submittedName>
        <fullName evidence="3">Toll/interleukin-1 receptor domain-containing protein</fullName>
    </submittedName>
</protein>
<dbReference type="InterPro" id="IPR035897">
    <property type="entry name" value="Toll_tir_struct_dom_sf"/>
</dbReference>
<accession>A0ABX0IF60</accession>
<dbReference type="Pfam" id="PF13676">
    <property type="entry name" value="TIR_2"/>
    <property type="match status" value="1"/>
</dbReference>
<gene>
    <name evidence="3" type="ORF">G4L40_04500</name>
</gene>
<keyword evidence="1" id="KW-0175">Coiled coil</keyword>
<dbReference type="InterPro" id="IPR000157">
    <property type="entry name" value="TIR_dom"/>
</dbReference>
<feature type="domain" description="TIR" evidence="2">
    <location>
        <begin position="1"/>
        <end position="134"/>
    </location>
</feature>
<dbReference type="InterPro" id="IPR011990">
    <property type="entry name" value="TPR-like_helical_dom_sf"/>
</dbReference>
<sequence length="823" mass="97076">MAKAFLSHSSFQKELVTKVSQDLGSKSIIDSKSFEEGMKNLEEILIALDSTDLFVLFISDESLNSKWVKEEILIAKEKLDEKFIKRIFPIIIDKNITHNDSRIPEWMADEYNLKPILREGKIVKVINRRLREIIWEKHPKIKLRDQLFVGRNDQLNKFEERIDDINKENPIAIFTTGFSKIGKRSFMKKALLKANIIFKESYDFPIISLTSRESIEDFIIKIYDLGFSEKREFPNFLEIGLEKKIEIALELIADCQISKEIILIEDNGCLITPEGLLVNWFTNILKSVNSKGLQHEVTLCISSNYRLRQHTIINFDEVFALELQELNNKEKSGLLKRCAQIFEIDIDTEQLKTLSDNLIGFPEQIFYCINFIESTSVKEAIEQIEIIQDYNKENFRRIVDEIEKDSLTKNVLSILTEFDFISYELLSEITEQASDSILEDLLRELNNRAVIEYIGADKDYLRLNEGIKNFLMRANYSIDQSIKDKLKKHIEKFTKEDNMVESDVSDFFYSLKGALLNDYKFQNKLLLPSHYLKTMIFLYEKDKDYKKVVILADRVLEKEAKIDLSLLREIKNWLCLALARLKDDRFKTEVQFFYETPEYHFLFGFYYRMISKPEFALEQYNIAIKKRPNFSRAQRELVQVLLNLELFDQAFDQAKFNYENFKDNPYHIQAYFDCLVRRSPKENEAKLLFLIDELRKINTPKAKEMAQMAEADYYLFVRENSAKALEVINETIREFGIKNFSLRRKFNILEKSNNIQEMENVVTEYERKYASQNTNELNILNVMKIKLSAHKGQKEESIRILNTKLSYIPQEYRDHLLEVIQKI</sequence>
<dbReference type="PROSITE" id="PS50104">
    <property type="entry name" value="TIR"/>
    <property type="match status" value="1"/>
</dbReference>
<dbReference type="Gene3D" id="3.40.50.10140">
    <property type="entry name" value="Toll/interleukin-1 receptor homology (TIR) domain"/>
    <property type="match status" value="1"/>
</dbReference>
<name>A0ABX0IF60_9FLAO</name>
<dbReference type="Gene3D" id="1.25.40.10">
    <property type="entry name" value="Tetratricopeptide repeat domain"/>
    <property type="match status" value="1"/>
</dbReference>
<evidence type="ECO:0000313" key="3">
    <source>
        <dbReference type="EMBL" id="NHM03961.1"/>
    </source>
</evidence>
<evidence type="ECO:0000313" key="4">
    <source>
        <dbReference type="Proteomes" id="UP000761423"/>
    </source>
</evidence>
<dbReference type="SUPFAM" id="SSF52200">
    <property type="entry name" value="Toll/Interleukin receptor TIR domain"/>
    <property type="match status" value="1"/>
</dbReference>
<dbReference type="Proteomes" id="UP000761423">
    <property type="component" value="Unassembled WGS sequence"/>
</dbReference>
<feature type="coiled-coil region" evidence="1">
    <location>
        <begin position="748"/>
        <end position="775"/>
    </location>
</feature>
<reference evidence="3 4" key="1">
    <citation type="submission" date="2020-02" db="EMBL/GenBank/DDBJ databases">
        <authorList>
            <person name="Chen W.-M."/>
        </authorList>
    </citation>
    <scope>NUCLEOTIDE SEQUENCE [LARGE SCALE GENOMIC DNA]</scope>
    <source>
        <strain evidence="3 4">TWA-26</strain>
    </source>
</reference>
<evidence type="ECO:0000256" key="1">
    <source>
        <dbReference type="SAM" id="Coils"/>
    </source>
</evidence>
<evidence type="ECO:0000259" key="2">
    <source>
        <dbReference type="PROSITE" id="PS50104"/>
    </source>
</evidence>
<keyword evidence="3" id="KW-0675">Receptor</keyword>
<keyword evidence="4" id="KW-1185">Reference proteome</keyword>
<dbReference type="EMBL" id="JAAJBV010000002">
    <property type="protein sequence ID" value="NHM03961.1"/>
    <property type="molecule type" value="Genomic_DNA"/>
</dbReference>